<dbReference type="RefSeq" id="WP_194739164.1">
    <property type="nucleotide sequence ID" value="NZ_JADKYY010000005.1"/>
</dbReference>
<evidence type="ECO:0000313" key="1">
    <source>
        <dbReference type="EMBL" id="MBF5027234.1"/>
    </source>
</evidence>
<evidence type="ECO:0000313" key="2">
    <source>
        <dbReference type="Proteomes" id="UP000694480"/>
    </source>
</evidence>
<name>A0A931EBM8_9FLAO</name>
<keyword evidence="2" id="KW-1185">Reference proteome</keyword>
<sequence length="209" mass="24135">MNVADYIAAYKSQPISHQLLVSLLKEYRRPNDKIHRWLSENRLVALRRGLYLWNSEIIPESFSIANALYGPSYVSCESALAYHGLIPEAVFTVVSMTLNNSKTFTNALGNFEYIKLPFPYYPLGIQYIKLRENQFALLASAEKALFDKVYTTRGIRFRSVESAKVFLLDNMRMNRETLQKLDLAAMESWIAHAQKKDSLRYLIKALEKL</sequence>
<organism evidence="1 2">
    <name type="scientific">Planobacterium oryzisoli</name>
    <dbReference type="NCBI Taxonomy" id="2771435"/>
    <lineage>
        <taxon>Bacteria</taxon>
        <taxon>Pseudomonadati</taxon>
        <taxon>Bacteroidota</taxon>
        <taxon>Flavobacteriia</taxon>
        <taxon>Flavobacteriales</taxon>
        <taxon>Weeksellaceae</taxon>
        <taxon>Chryseobacterium group</taxon>
        <taxon>Chryseobacterium</taxon>
    </lineage>
</organism>
<evidence type="ECO:0008006" key="3">
    <source>
        <dbReference type="Google" id="ProtNLM"/>
    </source>
</evidence>
<proteinExistence type="predicted"/>
<gene>
    <name evidence="1" type="ORF">IC612_05425</name>
</gene>
<protein>
    <recommendedName>
        <fullName evidence="3">Transcriptional regulator, AbiEi antitoxin, Type IV TA system</fullName>
    </recommendedName>
</protein>
<dbReference type="EMBL" id="JADKYY010000005">
    <property type="protein sequence ID" value="MBF5027234.1"/>
    <property type="molecule type" value="Genomic_DNA"/>
</dbReference>
<reference evidence="1" key="1">
    <citation type="submission" date="2020-11" db="EMBL/GenBank/DDBJ databases">
        <title>Genome seq and assembly of Planobacterium sp.</title>
        <authorList>
            <person name="Chhetri G."/>
        </authorList>
    </citation>
    <scope>NUCLEOTIDE SEQUENCE</scope>
    <source>
        <strain evidence="1">GCR5</strain>
    </source>
</reference>
<comment type="caution">
    <text evidence="1">The sequence shown here is derived from an EMBL/GenBank/DDBJ whole genome shotgun (WGS) entry which is preliminary data.</text>
</comment>
<dbReference type="AlphaFoldDB" id="A0A931EBM8"/>
<accession>A0A931EBM8</accession>
<dbReference type="Proteomes" id="UP000694480">
    <property type="component" value="Unassembled WGS sequence"/>
</dbReference>